<protein>
    <recommendedName>
        <fullName evidence="4">DedA family protein</fullName>
    </recommendedName>
</protein>
<dbReference type="AlphaFoldDB" id="A0A4T3F2P0"/>
<keyword evidence="1" id="KW-0812">Transmembrane</keyword>
<keyword evidence="1" id="KW-0472">Membrane</keyword>
<name>A0A4T3F2P0_9SPHN</name>
<evidence type="ECO:0000256" key="1">
    <source>
        <dbReference type="SAM" id="Phobius"/>
    </source>
</evidence>
<organism evidence="2 3">
    <name type="scientific">Alteraurantiacibacter aquimixticola</name>
    <dbReference type="NCBI Taxonomy" id="2489173"/>
    <lineage>
        <taxon>Bacteria</taxon>
        <taxon>Pseudomonadati</taxon>
        <taxon>Pseudomonadota</taxon>
        <taxon>Alphaproteobacteria</taxon>
        <taxon>Sphingomonadales</taxon>
        <taxon>Erythrobacteraceae</taxon>
        <taxon>Alteraurantiacibacter</taxon>
    </lineage>
</organism>
<evidence type="ECO:0008006" key="4">
    <source>
        <dbReference type="Google" id="ProtNLM"/>
    </source>
</evidence>
<evidence type="ECO:0000313" key="3">
    <source>
        <dbReference type="Proteomes" id="UP000309389"/>
    </source>
</evidence>
<gene>
    <name evidence="2" type="ORF">E5222_14155</name>
</gene>
<keyword evidence="1" id="KW-1133">Transmembrane helix</keyword>
<comment type="caution">
    <text evidence="2">The sequence shown here is derived from an EMBL/GenBank/DDBJ whole genome shotgun (WGS) entry which is preliminary data.</text>
</comment>
<evidence type="ECO:0000313" key="2">
    <source>
        <dbReference type="EMBL" id="TIX48880.1"/>
    </source>
</evidence>
<feature type="transmembrane region" description="Helical" evidence="1">
    <location>
        <begin position="159"/>
        <end position="176"/>
    </location>
</feature>
<feature type="transmembrane region" description="Helical" evidence="1">
    <location>
        <begin position="6"/>
        <end position="30"/>
    </location>
</feature>
<dbReference type="Proteomes" id="UP000309389">
    <property type="component" value="Unassembled WGS sequence"/>
</dbReference>
<dbReference type="EMBL" id="SSHH01000004">
    <property type="protein sequence ID" value="TIX48880.1"/>
    <property type="molecule type" value="Genomic_DNA"/>
</dbReference>
<proteinExistence type="predicted"/>
<feature type="transmembrane region" description="Helical" evidence="1">
    <location>
        <begin position="42"/>
        <end position="61"/>
    </location>
</feature>
<accession>A0A4T3F2P0</accession>
<dbReference type="RefSeq" id="WP_136694454.1">
    <property type="nucleotide sequence ID" value="NZ_SSHH01000004.1"/>
</dbReference>
<sequence>MGALFALVAIWALAEAVLFFVVADVPIMILGARFGRYRALQAAALATVFAGIGGVVTYLWAESDPQGSLAAMLALPGIDRELYEAAAEQWRSEGVMGMTKGSFSGVPYKLYAHAAAVKGSSLAFFAAASISARLPRFLAVAMVAGAAGPLLRAKLGERIFWAVFALCWTVFYVWYWNAMGA</sequence>
<dbReference type="OrthoDB" id="7192068at2"/>
<feature type="transmembrane region" description="Helical" evidence="1">
    <location>
        <begin position="110"/>
        <end position="130"/>
    </location>
</feature>
<keyword evidence="3" id="KW-1185">Reference proteome</keyword>
<reference evidence="2 3" key="1">
    <citation type="submission" date="2019-04" db="EMBL/GenBank/DDBJ databases">
        <title>Altererythrobacter aquimixticola sp. nov., isolated from sediment of junction between the ocean and a freshwater spring.</title>
        <authorList>
            <person name="Yoon J.-H."/>
        </authorList>
    </citation>
    <scope>NUCLEOTIDE SEQUENCE [LARGE SCALE GENOMIC DNA]</scope>
    <source>
        <strain evidence="2 3">SSKS-13</strain>
    </source>
</reference>